<feature type="compositionally biased region" description="Polar residues" evidence="1">
    <location>
        <begin position="191"/>
        <end position="211"/>
    </location>
</feature>
<feature type="region of interest" description="Disordered" evidence="1">
    <location>
        <begin position="240"/>
        <end position="277"/>
    </location>
</feature>
<evidence type="ECO:0000313" key="2">
    <source>
        <dbReference type="EMBL" id="KEQ73724.1"/>
    </source>
</evidence>
<protein>
    <submittedName>
        <fullName evidence="2">Uncharacterized protein</fullName>
    </submittedName>
</protein>
<dbReference type="AlphaFoldDB" id="A0A074WQ64"/>
<organism evidence="2 3">
    <name type="scientific">Aureobasidium namibiae CBS 147.97</name>
    <dbReference type="NCBI Taxonomy" id="1043004"/>
    <lineage>
        <taxon>Eukaryota</taxon>
        <taxon>Fungi</taxon>
        <taxon>Dikarya</taxon>
        <taxon>Ascomycota</taxon>
        <taxon>Pezizomycotina</taxon>
        <taxon>Dothideomycetes</taxon>
        <taxon>Dothideomycetidae</taxon>
        <taxon>Dothideales</taxon>
        <taxon>Saccotheciaceae</taxon>
        <taxon>Aureobasidium</taxon>
    </lineage>
</organism>
<dbReference type="HOGENOM" id="CLU_537434_0_0_1"/>
<reference evidence="2 3" key="1">
    <citation type="journal article" date="2014" name="BMC Genomics">
        <title>Genome sequencing of four Aureobasidium pullulans varieties: biotechnological potential, stress tolerance, and description of new species.</title>
        <authorList>
            <person name="Gostin Ar C."/>
            <person name="Ohm R.A."/>
            <person name="Kogej T."/>
            <person name="Sonjak S."/>
            <person name="Turk M."/>
            <person name="Zajc J."/>
            <person name="Zalar P."/>
            <person name="Grube M."/>
            <person name="Sun H."/>
            <person name="Han J."/>
            <person name="Sharma A."/>
            <person name="Chiniquy J."/>
            <person name="Ngan C.Y."/>
            <person name="Lipzen A."/>
            <person name="Barry K."/>
            <person name="Grigoriev I.V."/>
            <person name="Gunde-Cimerman N."/>
        </authorList>
    </citation>
    <scope>NUCLEOTIDE SEQUENCE [LARGE SCALE GENOMIC DNA]</scope>
    <source>
        <strain evidence="2 3">CBS 147.97</strain>
    </source>
</reference>
<feature type="region of interest" description="Disordered" evidence="1">
    <location>
        <begin position="191"/>
        <end position="217"/>
    </location>
</feature>
<evidence type="ECO:0000313" key="3">
    <source>
        <dbReference type="Proteomes" id="UP000027730"/>
    </source>
</evidence>
<accession>A0A074WQ64</accession>
<name>A0A074WQ64_9PEZI</name>
<gene>
    <name evidence="2" type="ORF">M436DRAFT_63090</name>
</gene>
<feature type="compositionally biased region" description="Polar residues" evidence="1">
    <location>
        <begin position="257"/>
        <end position="273"/>
    </location>
</feature>
<dbReference type="GeneID" id="25413469"/>
<dbReference type="RefSeq" id="XP_013428101.1">
    <property type="nucleotide sequence ID" value="XM_013572647.1"/>
</dbReference>
<feature type="compositionally biased region" description="Polar residues" evidence="1">
    <location>
        <begin position="287"/>
        <end position="298"/>
    </location>
</feature>
<feature type="compositionally biased region" description="Basic and acidic residues" evidence="1">
    <location>
        <begin position="240"/>
        <end position="251"/>
    </location>
</feature>
<sequence>MAHKFTNPLERLSDPRSLEDVSRLIAGNQKGLEVTNQFYYKEILILEVVSESDSRLKKSNKNKNESISRVIRRRILILGHTVDSDDLVALQVKHKNISWVSHGLQFGSEKRLKKHIHHPAVAWCKGLAMVHTGSSFAHAKTNIHRMEQVTELMQLVCDNSVEWRELDLHALEAKIDTFEQYLDPELCLENSAQDQESETPTNTASPTSGSSDEMYGTTEGRISATDTQLHIDQQYKDEHNPALTDHLDGTKEYTPLDLSTTSTGSNVGSQIRHNGQKRSHDIAFSTNAQRMSPATTEPSDPERRVQDPDRLWEQIETDVGILAEVYQKFAMITVKSVNDPVGPRRLKVLDMASLKKPTSYPGCVERFMTAISATALHNCFDGALDAIDYEIADNVCKASRVLMDHCRQIQIADTRGDGPSPNGAQKRACKNFMEDARRYLQMWQFEQFIQRAAADGVVTITVDVVMQYMQAAQSSRATDKLQNFLVQVNRMTRALGSAMDELEELQR</sequence>
<feature type="region of interest" description="Disordered" evidence="1">
    <location>
        <begin position="287"/>
        <end position="306"/>
    </location>
</feature>
<dbReference type="EMBL" id="KL584708">
    <property type="protein sequence ID" value="KEQ73724.1"/>
    <property type="molecule type" value="Genomic_DNA"/>
</dbReference>
<evidence type="ECO:0000256" key="1">
    <source>
        <dbReference type="SAM" id="MobiDB-lite"/>
    </source>
</evidence>
<dbReference type="Proteomes" id="UP000027730">
    <property type="component" value="Unassembled WGS sequence"/>
</dbReference>
<keyword evidence="3" id="KW-1185">Reference proteome</keyword>
<proteinExistence type="predicted"/>